<organism evidence="2 3">
    <name type="scientific">Carpediemonas membranifera</name>
    <dbReference type="NCBI Taxonomy" id="201153"/>
    <lineage>
        <taxon>Eukaryota</taxon>
        <taxon>Metamonada</taxon>
        <taxon>Carpediemonas-like organisms</taxon>
        <taxon>Carpediemonas</taxon>
    </lineage>
</organism>
<feature type="domain" description="Endonuclease/exonuclease/phosphatase" evidence="1">
    <location>
        <begin position="146"/>
        <end position="259"/>
    </location>
</feature>
<protein>
    <submittedName>
        <fullName evidence="2">Endonuclease/Exonuclease/phosphatase family</fullName>
    </submittedName>
</protein>
<evidence type="ECO:0000259" key="1">
    <source>
        <dbReference type="Pfam" id="PF14529"/>
    </source>
</evidence>
<dbReference type="Gene3D" id="3.60.10.10">
    <property type="entry name" value="Endonuclease/exonuclease/phosphatase"/>
    <property type="match status" value="1"/>
</dbReference>
<dbReference type="EMBL" id="JAHDYR010000069">
    <property type="protein sequence ID" value="KAG9389430.1"/>
    <property type="molecule type" value="Genomic_DNA"/>
</dbReference>
<keyword evidence="3" id="KW-1185">Reference proteome</keyword>
<dbReference type="GO" id="GO:0004519">
    <property type="term" value="F:endonuclease activity"/>
    <property type="evidence" value="ECO:0007669"/>
    <property type="project" value="UniProtKB-KW"/>
</dbReference>
<dbReference type="InterPro" id="IPR036691">
    <property type="entry name" value="Endo/exonu/phosph_ase_sf"/>
</dbReference>
<proteinExistence type="predicted"/>
<evidence type="ECO:0000313" key="2">
    <source>
        <dbReference type="EMBL" id="KAG9389430.1"/>
    </source>
</evidence>
<name>A0A8J6ARA9_9EUKA</name>
<dbReference type="SUPFAM" id="SSF56219">
    <property type="entry name" value="DNase I-like"/>
    <property type="match status" value="1"/>
</dbReference>
<keyword evidence="2" id="KW-0255">Endonuclease</keyword>
<gene>
    <name evidence="2" type="ORF">J8273_8720</name>
</gene>
<dbReference type="Pfam" id="PF14529">
    <property type="entry name" value="Exo_endo_phos_2"/>
    <property type="match status" value="1"/>
</dbReference>
<keyword evidence="2" id="KW-0378">Hydrolase</keyword>
<accession>A0A8J6ARA9</accession>
<dbReference type="Proteomes" id="UP000717585">
    <property type="component" value="Unassembled WGS sequence"/>
</dbReference>
<dbReference type="InterPro" id="IPR005135">
    <property type="entry name" value="Endo/exonuclease/phosphatase"/>
</dbReference>
<sequence length="372" mass="41701">MVTYKILSLNTEGHIGRGKDFTASMATAIQLRLKDIEAVLIQETWRTANTRVHCFMDLDYALAGRETEEDLVLANEKRKADVKSQHRINRQLGIAGNDEPAPRWKGTREGIGTRVSPHATAKWDIGITDSLSGRVQASIMRTGRDILVINVYGPPSGHSKQEKDGFRDTIQKIMDMKGSMEAIIMGDWNIDPGQMERSTRWKDMMEKHRLKAIIPKSGTLTSGTSTPDFAVTTPGIQGAEIEVVESQKVGVWGSAHNGITLAWKEQRYYGRSERDVALAIPEVHTWPMKKKEGPVTVSKLNRIKSSDQWEETIRACMGDPVNNRGAKARDKVFGNGVWSELQRTPWTEIDIWEGLTAGLRELAKVYNSFKVE</sequence>
<reference evidence="2" key="1">
    <citation type="submission" date="2021-05" db="EMBL/GenBank/DDBJ databases">
        <title>A free-living protist that lacks canonical eukaryotic 1 DNA replication and segregation systems.</title>
        <authorList>
            <person name="Salas-Leiva D.E."/>
            <person name="Tromer E.C."/>
            <person name="Curtis B.A."/>
            <person name="Jerlstrom-Hultqvist J."/>
            <person name="Kolisko M."/>
            <person name="Yi Z."/>
            <person name="Salas-Leiva J.S."/>
            <person name="Gallot-Lavallee L."/>
            <person name="Kops G.J.P.L."/>
            <person name="Archibald J.M."/>
            <person name="Simpson A.G.B."/>
            <person name="Roger A.J."/>
        </authorList>
    </citation>
    <scope>NUCLEOTIDE SEQUENCE</scope>
    <source>
        <strain evidence="2">BICM</strain>
    </source>
</reference>
<evidence type="ECO:0000313" key="3">
    <source>
        <dbReference type="Proteomes" id="UP000717585"/>
    </source>
</evidence>
<keyword evidence="2" id="KW-0540">Nuclease</keyword>
<comment type="caution">
    <text evidence="2">The sequence shown here is derived from an EMBL/GenBank/DDBJ whole genome shotgun (WGS) entry which is preliminary data.</text>
</comment>
<dbReference type="AlphaFoldDB" id="A0A8J6ARA9"/>